<evidence type="ECO:0008006" key="3">
    <source>
        <dbReference type="Google" id="ProtNLM"/>
    </source>
</evidence>
<dbReference type="InParanoid" id="A0A5C3NRD4"/>
<organism evidence="1 2">
    <name type="scientific">Polyporus arcularius HHB13444</name>
    <dbReference type="NCBI Taxonomy" id="1314778"/>
    <lineage>
        <taxon>Eukaryota</taxon>
        <taxon>Fungi</taxon>
        <taxon>Dikarya</taxon>
        <taxon>Basidiomycota</taxon>
        <taxon>Agaricomycotina</taxon>
        <taxon>Agaricomycetes</taxon>
        <taxon>Polyporales</taxon>
        <taxon>Polyporaceae</taxon>
        <taxon>Polyporus</taxon>
    </lineage>
</organism>
<gene>
    <name evidence="1" type="ORF">K466DRAFT_504993</name>
</gene>
<dbReference type="Proteomes" id="UP000308197">
    <property type="component" value="Unassembled WGS sequence"/>
</dbReference>
<name>A0A5C3NRD4_9APHY</name>
<dbReference type="Pfam" id="PF18758">
    <property type="entry name" value="KDZ"/>
    <property type="match status" value="1"/>
</dbReference>
<sequence length="320" mass="36080">MLKRSGWCHGVRYPNSPEDVIVFRCLCCPWPGVNLPHGWELTDPRLSRYLYAAYLGADGNHSLQKKAKKDDPTDRSFAGKRGFFGDIRELPKYKETVSKEQGKIVETCSGFKVTRSQKVGKFRFLDITGVVAVTCTRHGCFWPRAVVDLPGGEQFLLVDLALSGALECLKSLLEWLMTYDVGCSYLKNILVRWKEGKLPHHLEPIVKRLRVLLPQLHMLAHKDSCQTEFAVCYTSGAGHTNGEAVEPLWATHNQAGPSTREMNGGARHDALNDMFSFWNWVKHETMGELPPSRDQPRSDLVQVNISRANSRTSCDCSWTS</sequence>
<reference evidence="1 2" key="1">
    <citation type="journal article" date="2019" name="Nat. Ecol. Evol.">
        <title>Megaphylogeny resolves global patterns of mushroom evolution.</title>
        <authorList>
            <person name="Varga T."/>
            <person name="Krizsan K."/>
            <person name="Foldi C."/>
            <person name="Dima B."/>
            <person name="Sanchez-Garcia M."/>
            <person name="Sanchez-Ramirez S."/>
            <person name="Szollosi G.J."/>
            <person name="Szarkandi J.G."/>
            <person name="Papp V."/>
            <person name="Albert L."/>
            <person name="Andreopoulos W."/>
            <person name="Angelini C."/>
            <person name="Antonin V."/>
            <person name="Barry K.W."/>
            <person name="Bougher N.L."/>
            <person name="Buchanan P."/>
            <person name="Buyck B."/>
            <person name="Bense V."/>
            <person name="Catcheside P."/>
            <person name="Chovatia M."/>
            <person name="Cooper J."/>
            <person name="Damon W."/>
            <person name="Desjardin D."/>
            <person name="Finy P."/>
            <person name="Geml J."/>
            <person name="Haridas S."/>
            <person name="Hughes K."/>
            <person name="Justo A."/>
            <person name="Karasinski D."/>
            <person name="Kautmanova I."/>
            <person name="Kiss B."/>
            <person name="Kocsube S."/>
            <person name="Kotiranta H."/>
            <person name="LaButti K.M."/>
            <person name="Lechner B.E."/>
            <person name="Liimatainen K."/>
            <person name="Lipzen A."/>
            <person name="Lukacs Z."/>
            <person name="Mihaltcheva S."/>
            <person name="Morgado L.N."/>
            <person name="Niskanen T."/>
            <person name="Noordeloos M.E."/>
            <person name="Ohm R.A."/>
            <person name="Ortiz-Santana B."/>
            <person name="Ovrebo C."/>
            <person name="Racz N."/>
            <person name="Riley R."/>
            <person name="Savchenko A."/>
            <person name="Shiryaev A."/>
            <person name="Soop K."/>
            <person name="Spirin V."/>
            <person name="Szebenyi C."/>
            <person name="Tomsovsky M."/>
            <person name="Tulloss R.E."/>
            <person name="Uehling J."/>
            <person name="Grigoriev I.V."/>
            <person name="Vagvolgyi C."/>
            <person name="Papp T."/>
            <person name="Martin F.M."/>
            <person name="Miettinen O."/>
            <person name="Hibbett D.S."/>
            <person name="Nagy L.G."/>
        </authorList>
    </citation>
    <scope>NUCLEOTIDE SEQUENCE [LARGE SCALE GENOMIC DNA]</scope>
    <source>
        <strain evidence="1 2">HHB13444</strain>
    </source>
</reference>
<dbReference type="InterPro" id="IPR040521">
    <property type="entry name" value="KDZ"/>
</dbReference>
<evidence type="ECO:0000313" key="1">
    <source>
        <dbReference type="EMBL" id="TFK79791.1"/>
    </source>
</evidence>
<dbReference type="EMBL" id="ML211929">
    <property type="protein sequence ID" value="TFK79791.1"/>
    <property type="molecule type" value="Genomic_DNA"/>
</dbReference>
<proteinExistence type="predicted"/>
<keyword evidence="2" id="KW-1185">Reference proteome</keyword>
<accession>A0A5C3NRD4</accession>
<protein>
    <recommendedName>
        <fullName evidence="3">CxC2-like cysteine cluster KDZ transposase-associated domain-containing protein</fullName>
    </recommendedName>
</protein>
<dbReference type="AlphaFoldDB" id="A0A5C3NRD4"/>
<evidence type="ECO:0000313" key="2">
    <source>
        <dbReference type="Proteomes" id="UP000308197"/>
    </source>
</evidence>
<dbReference type="STRING" id="1314778.A0A5C3NRD4"/>